<comment type="caution">
    <text evidence="1">The sequence shown here is derived from an EMBL/GenBank/DDBJ whole genome shotgun (WGS) entry which is preliminary data.</text>
</comment>
<dbReference type="Proteomes" id="UP000321331">
    <property type="component" value="Unassembled WGS sequence"/>
</dbReference>
<dbReference type="AlphaFoldDB" id="A0A5C6TLF7"/>
<evidence type="ECO:0000313" key="2">
    <source>
        <dbReference type="Proteomes" id="UP000321331"/>
    </source>
</evidence>
<proteinExistence type="predicted"/>
<organism evidence="1 2">
    <name type="scientific">Fusarium oxysporum f. sp. cubense</name>
    <dbReference type="NCBI Taxonomy" id="61366"/>
    <lineage>
        <taxon>Eukaryota</taxon>
        <taxon>Fungi</taxon>
        <taxon>Dikarya</taxon>
        <taxon>Ascomycota</taxon>
        <taxon>Pezizomycotina</taxon>
        <taxon>Sordariomycetes</taxon>
        <taxon>Hypocreomycetidae</taxon>
        <taxon>Hypocreales</taxon>
        <taxon>Nectriaceae</taxon>
        <taxon>Fusarium</taxon>
        <taxon>Fusarium oxysporum species complex</taxon>
    </lineage>
</organism>
<feature type="non-terminal residue" evidence="1">
    <location>
        <position position="1"/>
    </location>
</feature>
<gene>
    <name evidence="1" type="ORF">FocTR4_00006958</name>
</gene>
<dbReference type="EMBL" id="VMNF01000003">
    <property type="protein sequence ID" value="TXC11473.1"/>
    <property type="molecule type" value="Genomic_DNA"/>
</dbReference>
<name>A0A5C6TLF7_FUSOC</name>
<sequence length="272" mass="30657">NFRYINIARPRQQFCEECTQICSQTRISYYEGLYAKASKLVPSSTSNICTVSDRRYKPVSEYLMGITPPAGRQHETRKIKDLRSDQPSLSSNLRVVAAVMPVKDRTATHGYAERDITHHLSLSIRNGVYTNDAVKGSAHAAVHTYQSNMQGRCMAKFRICKNACFNPCSSQQKYSVKLRERLGELRGIILAISNKFRRVGPPPLAKEFCLSVTSEYAQQGKGYRCKPSFGGGGPHLVGRLHDLNCGLWDLVIWNSRIHPSNFVESLRPHDHV</sequence>
<reference evidence="1 2" key="1">
    <citation type="submission" date="2019-07" db="EMBL/GenBank/DDBJ databases">
        <title>The First High-Quality Draft Genome Sequence of the Causal Agent of the Current Panama Disease Epidemic.</title>
        <authorList>
            <person name="Warmington R.J."/>
            <person name="Kay W."/>
            <person name="Jeffries A."/>
            <person name="Bebber D."/>
            <person name="Moore K."/>
            <person name="Studholme D.J."/>
        </authorList>
    </citation>
    <scope>NUCLEOTIDE SEQUENCE [LARGE SCALE GENOMIC DNA]</scope>
    <source>
        <strain evidence="1 2">TR4</strain>
    </source>
</reference>
<evidence type="ECO:0000313" key="1">
    <source>
        <dbReference type="EMBL" id="TXC11473.1"/>
    </source>
</evidence>
<protein>
    <submittedName>
        <fullName evidence="1">Uncharacterized protein</fullName>
    </submittedName>
</protein>
<accession>A0A5C6TLF7</accession>